<feature type="region of interest" description="Disordered" evidence="1">
    <location>
        <begin position="36"/>
        <end position="89"/>
    </location>
</feature>
<evidence type="ECO:0000256" key="1">
    <source>
        <dbReference type="SAM" id="MobiDB-lite"/>
    </source>
</evidence>
<keyword evidence="3" id="KW-1185">Reference proteome</keyword>
<feature type="compositionally biased region" description="Acidic residues" evidence="1">
    <location>
        <begin position="73"/>
        <end position="83"/>
    </location>
</feature>
<dbReference type="AlphaFoldDB" id="A0AAW0ZWD0"/>
<protein>
    <submittedName>
        <fullName evidence="2">Uncharacterized protein</fullName>
    </submittedName>
</protein>
<evidence type="ECO:0000313" key="3">
    <source>
        <dbReference type="Proteomes" id="UP001432146"/>
    </source>
</evidence>
<sequence>MSRATLPGRTTSPSLMDEMRAIREAIVKLAVYTEEKNRRRQKEIDNLGRRTLGLVTEDESPAERPRPPRQQSDNEDNATDEELLSNKFR</sequence>
<comment type="caution">
    <text evidence="2">The sequence shown here is derived from an EMBL/GenBank/DDBJ whole genome shotgun (WGS) entry which is preliminary data.</text>
</comment>
<name>A0AAW0ZWD0_9HYME</name>
<dbReference type="Proteomes" id="UP001432146">
    <property type="component" value="Unassembled WGS sequence"/>
</dbReference>
<feature type="compositionally biased region" description="Basic and acidic residues" evidence="1">
    <location>
        <begin position="36"/>
        <end position="48"/>
    </location>
</feature>
<organism evidence="2 3">
    <name type="scientific">Tetragonisca angustula</name>
    <dbReference type="NCBI Taxonomy" id="166442"/>
    <lineage>
        <taxon>Eukaryota</taxon>
        <taxon>Metazoa</taxon>
        <taxon>Ecdysozoa</taxon>
        <taxon>Arthropoda</taxon>
        <taxon>Hexapoda</taxon>
        <taxon>Insecta</taxon>
        <taxon>Pterygota</taxon>
        <taxon>Neoptera</taxon>
        <taxon>Endopterygota</taxon>
        <taxon>Hymenoptera</taxon>
        <taxon>Apocrita</taxon>
        <taxon>Aculeata</taxon>
        <taxon>Apoidea</taxon>
        <taxon>Anthophila</taxon>
        <taxon>Apidae</taxon>
        <taxon>Tetragonisca</taxon>
    </lineage>
</organism>
<dbReference type="EMBL" id="JAWNGG020000103">
    <property type="protein sequence ID" value="KAK9301893.1"/>
    <property type="molecule type" value="Genomic_DNA"/>
</dbReference>
<evidence type="ECO:0000313" key="2">
    <source>
        <dbReference type="EMBL" id="KAK9301893.1"/>
    </source>
</evidence>
<accession>A0AAW0ZWD0</accession>
<proteinExistence type="predicted"/>
<gene>
    <name evidence="2" type="ORF">QLX08_005891</name>
</gene>
<reference evidence="2 3" key="1">
    <citation type="submission" date="2024-05" db="EMBL/GenBank/DDBJ databases">
        <title>The nuclear and mitochondrial genome assemblies of Tetragonisca angustula (Apidae: Meliponini), a tiny yet remarkable pollinator in the Neotropics.</title>
        <authorList>
            <person name="Ferrari R."/>
            <person name="Ricardo P.C."/>
            <person name="Dias F.C."/>
            <person name="Araujo N.S."/>
            <person name="Soares D.O."/>
            <person name="Zhou Q.-S."/>
            <person name="Zhu C.-D."/>
            <person name="Coutinho L."/>
            <person name="Airas M.C."/>
            <person name="Batista T.M."/>
        </authorList>
    </citation>
    <scope>NUCLEOTIDE SEQUENCE [LARGE SCALE GENOMIC DNA]</scope>
    <source>
        <strain evidence="2">ASF017062</strain>
        <tissue evidence="2">Abdomen</tissue>
    </source>
</reference>